<sequence length="220" mass="22680">MIGSGMRQLLLGVGFIGVSIRSVAAESAAMGARVVGLDGAWLLVILTGAVALAVALMLGERPGVVHHQPASGRNSKLGGRRLLVALLALSGLALLVLADRFFVAPLAGGALLALAWGLHLSARPAGRLSATPTLWLASLVVLMAIIALVGVLLESHAWGAQADQGALMTALRWMLSLPLTVWLAALLFGAMLVEIAGMLLDGLPARRLDSPGDQNRDGRG</sequence>
<feature type="transmembrane region" description="Helical" evidence="1">
    <location>
        <begin position="104"/>
        <end position="122"/>
    </location>
</feature>
<reference evidence="2 3" key="1">
    <citation type="journal article" date="2023" name="Microorganisms">
        <title>Thiorhodovibrio frisius and Trv. litoralis spp. nov., Two Novel Members from a Clade of Fastidious Purple Sulfur Bacteria That Exhibit Unique Red-Shifted Light-Harvesting Capabilities.</title>
        <authorList>
            <person name="Methner A."/>
            <person name="Kuzyk S.B."/>
            <person name="Petersen J."/>
            <person name="Bauer S."/>
            <person name="Brinkmann H."/>
            <person name="Sichau K."/>
            <person name="Wanner G."/>
            <person name="Wolf J."/>
            <person name="Neumann-Schaal M."/>
            <person name="Henke P."/>
            <person name="Tank M."/>
            <person name="Sproer C."/>
            <person name="Bunk B."/>
            <person name="Overmann J."/>
        </authorList>
    </citation>
    <scope>NUCLEOTIDE SEQUENCE [LARGE SCALE GENOMIC DNA]</scope>
    <source>
        <strain evidence="2 3">DSM 6702</strain>
    </source>
</reference>
<feature type="transmembrane region" description="Helical" evidence="1">
    <location>
        <begin position="173"/>
        <end position="200"/>
    </location>
</feature>
<keyword evidence="3" id="KW-1185">Reference proteome</keyword>
<feature type="transmembrane region" description="Helical" evidence="1">
    <location>
        <begin position="80"/>
        <end position="98"/>
    </location>
</feature>
<keyword evidence="1" id="KW-1133">Transmembrane helix</keyword>
<evidence type="ECO:0000313" key="3">
    <source>
        <dbReference type="Proteomes" id="UP001432180"/>
    </source>
</evidence>
<keyword evidence="1" id="KW-0472">Membrane</keyword>
<dbReference type="Proteomes" id="UP001432180">
    <property type="component" value="Chromosome"/>
</dbReference>
<proteinExistence type="predicted"/>
<gene>
    <name evidence="2" type="ORF">Thiowin_01235</name>
</gene>
<protein>
    <submittedName>
        <fullName evidence="2">Uncharacterized protein</fullName>
    </submittedName>
</protein>
<feature type="transmembrane region" description="Helical" evidence="1">
    <location>
        <begin position="134"/>
        <end position="153"/>
    </location>
</feature>
<evidence type="ECO:0000256" key="1">
    <source>
        <dbReference type="SAM" id="Phobius"/>
    </source>
</evidence>
<evidence type="ECO:0000313" key="2">
    <source>
        <dbReference type="EMBL" id="WPL16282.1"/>
    </source>
</evidence>
<accession>A0ABZ0S6Y9</accession>
<name>A0ABZ0S6Y9_9GAMM</name>
<organism evidence="2 3">
    <name type="scientific">Thiorhodovibrio winogradskyi</name>
    <dbReference type="NCBI Taxonomy" id="77007"/>
    <lineage>
        <taxon>Bacteria</taxon>
        <taxon>Pseudomonadati</taxon>
        <taxon>Pseudomonadota</taxon>
        <taxon>Gammaproteobacteria</taxon>
        <taxon>Chromatiales</taxon>
        <taxon>Chromatiaceae</taxon>
        <taxon>Thiorhodovibrio</taxon>
    </lineage>
</organism>
<keyword evidence="1" id="KW-0812">Transmembrane</keyword>
<dbReference type="EMBL" id="CP121472">
    <property type="protein sequence ID" value="WPL16282.1"/>
    <property type="molecule type" value="Genomic_DNA"/>
</dbReference>
<feature type="transmembrane region" description="Helical" evidence="1">
    <location>
        <begin position="41"/>
        <end position="59"/>
    </location>
</feature>